<dbReference type="PANTHER" id="PTHR11566">
    <property type="entry name" value="DYNAMIN"/>
    <property type="match status" value="1"/>
</dbReference>
<keyword evidence="5" id="KW-0378">Hydrolase</keyword>
<dbReference type="GO" id="GO:0006897">
    <property type="term" value="P:endocytosis"/>
    <property type="evidence" value="ECO:0007669"/>
    <property type="project" value="TreeGrafter"/>
</dbReference>
<evidence type="ECO:0000256" key="6">
    <source>
        <dbReference type="ARBA" id="ARBA00023134"/>
    </source>
</evidence>
<dbReference type="InterPro" id="IPR030381">
    <property type="entry name" value="G_DYNAMIN_dom"/>
</dbReference>
<proteinExistence type="inferred from homology"/>
<dbReference type="GO" id="GO:0043653">
    <property type="term" value="P:mitochondrial fragmentation involved in apoptotic process"/>
    <property type="evidence" value="ECO:0007669"/>
    <property type="project" value="TreeGrafter"/>
</dbReference>
<dbReference type="PROSITE" id="PS00410">
    <property type="entry name" value="G_DYNAMIN_1"/>
    <property type="match status" value="1"/>
</dbReference>
<keyword evidence="10" id="KW-1185">Reference proteome</keyword>
<dbReference type="InterPro" id="IPR001401">
    <property type="entry name" value="Dynamin_GTPase"/>
</dbReference>
<dbReference type="PROSITE" id="PS51718">
    <property type="entry name" value="G_DYNAMIN_2"/>
    <property type="match status" value="1"/>
</dbReference>
<reference evidence="9 10" key="1">
    <citation type="journal article" date="2014" name="Nature">
        <title>The genomic substrate for adaptive radiation in African cichlid fish.</title>
        <authorList>
            <person name="Brawand D."/>
            <person name="Wagner C.E."/>
            <person name="Li Y.I."/>
            <person name="Malinsky M."/>
            <person name="Keller I."/>
            <person name="Fan S."/>
            <person name="Simakov O."/>
            <person name="Ng A.Y."/>
            <person name="Lim Z.W."/>
            <person name="Bezault E."/>
            <person name="Turner-Maier J."/>
            <person name="Johnson J."/>
            <person name="Alcazar R."/>
            <person name="Noh H.J."/>
            <person name="Russell P."/>
            <person name="Aken B."/>
            <person name="Alfoldi J."/>
            <person name="Amemiya C."/>
            <person name="Azzouzi N."/>
            <person name="Baroiller J.F."/>
            <person name="Barloy-Hubler F."/>
            <person name="Berlin A."/>
            <person name="Bloomquist R."/>
            <person name="Carleton K.L."/>
            <person name="Conte M.A."/>
            <person name="D'Cotta H."/>
            <person name="Eshel O."/>
            <person name="Gaffney L."/>
            <person name="Galibert F."/>
            <person name="Gante H.F."/>
            <person name="Gnerre S."/>
            <person name="Greuter L."/>
            <person name="Guyon R."/>
            <person name="Haddad N.S."/>
            <person name="Haerty W."/>
            <person name="Harris R.M."/>
            <person name="Hofmann H.A."/>
            <person name="Hourlier T."/>
            <person name="Hulata G."/>
            <person name="Jaffe D.B."/>
            <person name="Lara M."/>
            <person name="Lee A.P."/>
            <person name="MacCallum I."/>
            <person name="Mwaiko S."/>
            <person name="Nikaido M."/>
            <person name="Nishihara H."/>
            <person name="Ozouf-Costaz C."/>
            <person name="Penman D.J."/>
            <person name="Przybylski D."/>
            <person name="Rakotomanga M."/>
            <person name="Renn S.C.P."/>
            <person name="Ribeiro F.J."/>
            <person name="Ron M."/>
            <person name="Salzburger W."/>
            <person name="Sanchez-Pulido L."/>
            <person name="Santos M.E."/>
            <person name="Searle S."/>
            <person name="Sharpe T."/>
            <person name="Swofford R."/>
            <person name="Tan F.J."/>
            <person name="Williams L."/>
            <person name="Young S."/>
            <person name="Yin S."/>
            <person name="Okada N."/>
            <person name="Kocher T.D."/>
            <person name="Miska E.A."/>
            <person name="Lander E.S."/>
            <person name="Venkatesh B."/>
            <person name="Fernald R.D."/>
            <person name="Meyer A."/>
            <person name="Ponting C.P."/>
            <person name="Streelman J.T."/>
            <person name="Lindblad-Toh K."/>
            <person name="Seehausen O."/>
            <person name="Di Palma F."/>
        </authorList>
    </citation>
    <scope>NUCLEOTIDE SEQUENCE</scope>
</reference>
<dbReference type="InterPro" id="IPR019762">
    <property type="entry name" value="Dynamin_GTPase_CS"/>
</dbReference>
<dbReference type="GO" id="GO:0000266">
    <property type="term" value="P:mitochondrial fission"/>
    <property type="evidence" value="ECO:0007669"/>
    <property type="project" value="TreeGrafter"/>
</dbReference>
<evidence type="ECO:0000313" key="10">
    <source>
        <dbReference type="Proteomes" id="UP000265160"/>
    </source>
</evidence>
<dbReference type="SUPFAM" id="SSF52540">
    <property type="entry name" value="P-loop containing nucleoside triphosphate hydrolases"/>
    <property type="match status" value="1"/>
</dbReference>
<sequence>MEALIPVINKLQDVFNTVGADIIQLPQIAVVGTQSSGKSSVLESLVGRDLLPRGTGIVTRRPLILQLVHVVCTMNCNNPFCFFNSQHLDTEEWGKFLHTKNKVCVIVILKRIQSAEPYLL</sequence>
<dbReference type="PRINTS" id="PR00195">
    <property type="entry name" value="DYNAMIN"/>
</dbReference>
<keyword evidence="4 7" id="KW-0547">Nucleotide-binding</keyword>
<protein>
    <recommendedName>
        <fullName evidence="2">dynamin GTPase</fullName>
        <ecNumber evidence="2">3.6.5.5</ecNumber>
    </recommendedName>
</protein>
<evidence type="ECO:0000256" key="5">
    <source>
        <dbReference type="ARBA" id="ARBA00022801"/>
    </source>
</evidence>
<dbReference type="GO" id="GO:0016559">
    <property type="term" value="P:peroxisome fission"/>
    <property type="evidence" value="ECO:0007669"/>
    <property type="project" value="TreeGrafter"/>
</dbReference>
<evidence type="ECO:0000256" key="1">
    <source>
        <dbReference type="ARBA" id="ARBA00004496"/>
    </source>
</evidence>
<dbReference type="Gene3D" id="3.40.50.300">
    <property type="entry name" value="P-loop containing nucleotide triphosphate hydrolases"/>
    <property type="match status" value="1"/>
</dbReference>
<keyword evidence="3" id="KW-0963">Cytoplasm</keyword>
<feature type="domain" description="Dynamin-type G" evidence="8">
    <location>
        <begin position="22"/>
        <end position="120"/>
    </location>
</feature>
<dbReference type="STRING" id="106582.ENSMZEP00005015751"/>
<organism evidence="9 10">
    <name type="scientific">Maylandia zebra</name>
    <name type="common">zebra mbuna</name>
    <dbReference type="NCBI Taxonomy" id="106582"/>
    <lineage>
        <taxon>Eukaryota</taxon>
        <taxon>Metazoa</taxon>
        <taxon>Chordata</taxon>
        <taxon>Craniata</taxon>
        <taxon>Vertebrata</taxon>
        <taxon>Euteleostomi</taxon>
        <taxon>Actinopterygii</taxon>
        <taxon>Neopterygii</taxon>
        <taxon>Teleostei</taxon>
        <taxon>Neoteleostei</taxon>
        <taxon>Acanthomorphata</taxon>
        <taxon>Ovalentaria</taxon>
        <taxon>Cichlomorphae</taxon>
        <taxon>Cichliformes</taxon>
        <taxon>Cichlidae</taxon>
        <taxon>African cichlids</taxon>
        <taxon>Pseudocrenilabrinae</taxon>
        <taxon>Haplochromini</taxon>
        <taxon>Maylandia</taxon>
        <taxon>Maylandia zebra complex</taxon>
    </lineage>
</organism>
<evidence type="ECO:0000313" key="9">
    <source>
        <dbReference type="Ensembl" id="ENSMZEP00005015751.1"/>
    </source>
</evidence>
<name>A0A3P9C1J0_9CICH</name>
<dbReference type="GO" id="GO:0005525">
    <property type="term" value="F:GTP binding"/>
    <property type="evidence" value="ECO:0007669"/>
    <property type="project" value="UniProtKB-KW"/>
</dbReference>
<dbReference type="GO" id="GO:0008017">
    <property type="term" value="F:microtubule binding"/>
    <property type="evidence" value="ECO:0007669"/>
    <property type="project" value="TreeGrafter"/>
</dbReference>
<accession>A0A3P9C1J0</accession>
<dbReference type="Ensembl" id="ENSMZET00005016258.1">
    <property type="protein sequence ID" value="ENSMZEP00005015751.1"/>
    <property type="gene ID" value="ENSMZEG00005011823.1"/>
</dbReference>
<keyword evidence="6 7" id="KW-0342">GTP-binding</keyword>
<comment type="subcellular location">
    <subcellularLocation>
        <location evidence="1">Cytoplasm</location>
    </subcellularLocation>
</comment>
<dbReference type="Proteomes" id="UP000265160">
    <property type="component" value="LG17"/>
</dbReference>
<dbReference type="Pfam" id="PF00350">
    <property type="entry name" value="Dynamin_N"/>
    <property type="match status" value="1"/>
</dbReference>
<dbReference type="AlphaFoldDB" id="A0A3P9C1J0"/>
<reference evidence="9" key="3">
    <citation type="submission" date="2025-09" db="UniProtKB">
        <authorList>
            <consortium name="Ensembl"/>
        </authorList>
    </citation>
    <scope>IDENTIFICATION</scope>
</reference>
<evidence type="ECO:0000259" key="8">
    <source>
        <dbReference type="PROSITE" id="PS51718"/>
    </source>
</evidence>
<dbReference type="GO" id="GO:0005739">
    <property type="term" value="C:mitochondrion"/>
    <property type="evidence" value="ECO:0007669"/>
    <property type="project" value="TreeGrafter"/>
</dbReference>
<reference evidence="9" key="2">
    <citation type="submission" date="2025-08" db="UniProtKB">
        <authorList>
            <consortium name="Ensembl"/>
        </authorList>
    </citation>
    <scope>IDENTIFICATION</scope>
</reference>
<dbReference type="EC" id="3.6.5.5" evidence="2"/>
<comment type="similarity">
    <text evidence="7">Belongs to the TRAFAC class dynamin-like GTPase superfamily. Dynamin/Fzo/YdjA family.</text>
</comment>
<evidence type="ECO:0000256" key="3">
    <source>
        <dbReference type="ARBA" id="ARBA00022490"/>
    </source>
</evidence>
<dbReference type="InterPro" id="IPR022812">
    <property type="entry name" value="Dynamin"/>
</dbReference>
<evidence type="ECO:0000256" key="2">
    <source>
        <dbReference type="ARBA" id="ARBA00011980"/>
    </source>
</evidence>
<dbReference type="PANTHER" id="PTHR11566:SF39">
    <property type="entry name" value="DYNAMIN-1-LIKE PROTEIN"/>
    <property type="match status" value="1"/>
</dbReference>
<evidence type="ECO:0000256" key="7">
    <source>
        <dbReference type="RuleBase" id="RU003932"/>
    </source>
</evidence>
<evidence type="ECO:0000256" key="4">
    <source>
        <dbReference type="ARBA" id="ARBA00022741"/>
    </source>
</evidence>
<dbReference type="InterPro" id="IPR045063">
    <property type="entry name" value="Dynamin_N"/>
</dbReference>
<dbReference type="InterPro" id="IPR027417">
    <property type="entry name" value="P-loop_NTPase"/>
</dbReference>
<dbReference type="GO" id="GO:0048312">
    <property type="term" value="P:intracellular distribution of mitochondria"/>
    <property type="evidence" value="ECO:0007669"/>
    <property type="project" value="TreeGrafter"/>
</dbReference>
<dbReference type="GO" id="GO:0005874">
    <property type="term" value="C:microtubule"/>
    <property type="evidence" value="ECO:0007669"/>
    <property type="project" value="TreeGrafter"/>
</dbReference>
<dbReference type="GeneTree" id="ENSGT00940000155504"/>
<dbReference type="GO" id="GO:0003924">
    <property type="term" value="F:GTPase activity"/>
    <property type="evidence" value="ECO:0007669"/>
    <property type="project" value="InterPro"/>
</dbReference>
<dbReference type="GO" id="GO:0016020">
    <property type="term" value="C:membrane"/>
    <property type="evidence" value="ECO:0007669"/>
    <property type="project" value="TreeGrafter"/>
</dbReference>
<dbReference type="SMART" id="SM00053">
    <property type="entry name" value="DYNc"/>
    <property type="match status" value="1"/>
</dbReference>